<reference evidence="1" key="1">
    <citation type="submission" date="2018-11" db="EMBL/GenBank/DDBJ databases">
        <title>The sequence and de novo assembly of Larimichthys crocea genome using PacBio and Hi-C technologies.</title>
        <authorList>
            <person name="Xu P."/>
            <person name="Chen B."/>
            <person name="Zhou Z."/>
            <person name="Ke Q."/>
            <person name="Wu Y."/>
            <person name="Bai H."/>
            <person name="Pu F."/>
        </authorList>
    </citation>
    <scope>NUCLEOTIDE SEQUENCE</scope>
    <source>
        <tissue evidence="1">Muscle</tissue>
    </source>
</reference>
<dbReference type="Proteomes" id="UP000793456">
    <property type="component" value="Chromosome XVIII"/>
</dbReference>
<evidence type="ECO:0000313" key="1">
    <source>
        <dbReference type="EMBL" id="TMS07384.1"/>
    </source>
</evidence>
<keyword evidence="2" id="KW-1185">Reference proteome</keyword>
<comment type="caution">
    <text evidence="1">The sequence shown here is derived from an EMBL/GenBank/DDBJ whole genome shotgun (WGS) entry which is preliminary data.</text>
</comment>
<accession>A0ACD3QLF3</accession>
<name>A0ACD3QLF3_LARCR</name>
<evidence type="ECO:0000313" key="2">
    <source>
        <dbReference type="Proteomes" id="UP000793456"/>
    </source>
</evidence>
<dbReference type="EMBL" id="CM011691">
    <property type="protein sequence ID" value="TMS07384.1"/>
    <property type="molecule type" value="Genomic_DNA"/>
</dbReference>
<sequence length="437" mass="48217">MRGRYKRKHQKERYDDRADYGEGLSPLPGEATAGCTPVPGLTVQDAASSGTKKGARCPIYNSEKVYLGVRVKMPVRDLLKNIRIAQGLEPGEFQKIYGKTVKGVQKRVKTRTGRQNAKRKNITKSLEELAIIVEVLEEDLRTSNNHSPPQSYSPSDCAASPEWSPTGAGYNSEEYNDMIPSPQSYMTYSPCTAEYYQAPSPPCSMHNSLQLSSVGRDGGRGEEWFDPPSHGWNLNSSAYFWTQLQKEESQLRDVSDAELLAADEHGKTALHKVACVGKRAQGYAIAKRIATLNSLDLKDSDGMTPLLHAAKHNHHLMVADLIRLGANVNETNNLGKSCLHLSAEKGYIRVLEVLKHSMMDGVYVDVEATENSGMSVLQCASVALKATVRELESSKSPTSTRLHTLRQEQMMETLECLLQMGSYVHTMGSQSIQPTLG</sequence>
<gene>
    <name evidence="1" type="ORF">E3U43_011477</name>
</gene>
<proteinExistence type="predicted"/>
<organism evidence="1 2">
    <name type="scientific">Larimichthys crocea</name>
    <name type="common">Large yellow croaker</name>
    <name type="synonym">Pseudosciaena crocea</name>
    <dbReference type="NCBI Taxonomy" id="215358"/>
    <lineage>
        <taxon>Eukaryota</taxon>
        <taxon>Metazoa</taxon>
        <taxon>Chordata</taxon>
        <taxon>Craniata</taxon>
        <taxon>Vertebrata</taxon>
        <taxon>Euteleostomi</taxon>
        <taxon>Actinopterygii</taxon>
        <taxon>Neopterygii</taxon>
        <taxon>Teleostei</taxon>
        <taxon>Neoteleostei</taxon>
        <taxon>Acanthomorphata</taxon>
        <taxon>Eupercaria</taxon>
        <taxon>Sciaenidae</taxon>
        <taxon>Larimichthys</taxon>
    </lineage>
</organism>
<protein>
    <submittedName>
        <fullName evidence="1">Uncharacterized protein</fullName>
    </submittedName>
</protein>